<reference evidence="2" key="1">
    <citation type="submission" date="2015-04" db="UniProtKB">
        <authorList>
            <consortium name="EnsemblPlants"/>
        </authorList>
    </citation>
    <scope>IDENTIFICATION</scope>
</reference>
<proteinExistence type="predicted"/>
<dbReference type="Gramene" id="OMERI02G15430.1">
    <property type="protein sequence ID" value="OMERI02G15430.1"/>
    <property type="gene ID" value="OMERI02G15430"/>
</dbReference>
<name>A0A0E0CK34_9ORYZ</name>
<protein>
    <submittedName>
        <fullName evidence="2">Uncharacterized protein</fullName>
    </submittedName>
</protein>
<dbReference type="EnsemblPlants" id="OMERI02G15430.1">
    <property type="protein sequence ID" value="OMERI02G15430.1"/>
    <property type="gene ID" value="OMERI02G15430"/>
</dbReference>
<feature type="compositionally biased region" description="Basic and acidic residues" evidence="1">
    <location>
        <begin position="182"/>
        <end position="201"/>
    </location>
</feature>
<feature type="region of interest" description="Disordered" evidence="1">
    <location>
        <begin position="29"/>
        <end position="55"/>
    </location>
</feature>
<feature type="compositionally biased region" description="Basic residues" evidence="1">
    <location>
        <begin position="36"/>
        <end position="46"/>
    </location>
</feature>
<dbReference type="HOGENOM" id="CLU_1362323_0_0_1"/>
<organism evidence="2">
    <name type="scientific">Oryza meridionalis</name>
    <dbReference type="NCBI Taxonomy" id="40149"/>
    <lineage>
        <taxon>Eukaryota</taxon>
        <taxon>Viridiplantae</taxon>
        <taxon>Streptophyta</taxon>
        <taxon>Embryophyta</taxon>
        <taxon>Tracheophyta</taxon>
        <taxon>Spermatophyta</taxon>
        <taxon>Magnoliopsida</taxon>
        <taxon>Liliopsida</taxon>
        <taxon>Poales</taxon>
        <taxon>Poaceae</taxon>
        <taxon>BOP clade</taxon>
        <taxon>Oryzoideae</taxon>
        <taxon>Oryzeae</taxon>
        <taxon>Oryzinae</taxon>
        <taxon>Oryza</taxon>
    </lineage>
</organism>
<feature type="region of interest" description="Disordered" evidence="1">
    <location>
        <begin position="171"/>
        <end position="201"/>
    </location>
</feature>
<dbReference type="Proteomes" id="UP000008021">
    <property type="component" value="Chromosome 2"/>
</dbReference>
<reference evidence="2" key="2">
    <citation type="submission" date="2018-05" db="EMBL/GenBank/DDBJ databases">
        <title>OmerRS3 (Oryza meridionalis Reference Sequence Version 3).</title>
        <authorList>
            <person name="Zhang J."/>
            <person name="Kudrna D."/>
            <person name="Lee S."/>
            <person name="Talag J."/>
            <person name="Welchert J."/>
            <person name="Wing R.A."/>
        </authorList>
    </citation>
    <scope>NUCLEOTIDE SEQUENCE [LARGE SCALE GENOMIC DNA]</scope>
    <source>
        <strain evidence="2">cv. OR44</strain>
    </source>
</reference>
<evidence type="ECO:0000313" key="3">
    <source>
        <dbReference type="Proteomes" id="UP000008021"/>
    </source>
</evidence>
<keyword evidence="3" id="KW-1185">Reference proteome</keyword>
<evidence type="ECO:0000313" key="2">
    <source>
        <dbReference type="EnsemblPlants" id="OMERI02G15430.1"/>
    </source>
</evidence>
<dbReference type="AlphaFoldDB" id="A0A0E0CK34"/>
<accession>A0A0E0CK34</accession>
<sequence length="201" mass="21826">MQARTSGCRQRVGVGRSAHPHLSFVSLAHPIAPRRSSPRLHRRRRPSSSPTSRSLTLTDFSTAAVSVSTSRARTGGLEHVATRHRIQQIEARRRTLLPYPIEGGVKEVAGGFGDCPSLRHRIQPRRPPDSSSLVTDSPSWLLLSPSFISQNTNGSGGHELDAARSGSLGLMATGSYCSDSSEQQRTHDGEWQVEASAERQA</sequence>
<evidence type="ECO:0000256" key="1">
    <source>
        <dbReference type="SAM" id="MobiDB-lite"/>
    </source>
</evidence>